<dbReference type="EMBL" id="JBBPBN010000028">
    <property type="protein sequence ID" value="KAK9007066.1"/>
    <property type="molecule type" value="Genomic_DNA"/>
</dbReference>
<protein>
    <submittedName>
        <fullName evidence="1">Uncharacterized protein</fullName>
    </submittedName>
</protein>
<proteinExistence type="predicted"/>
<sequence>MKESDLESKMRQKELMAASLMAAKEDAAGTESRYRLMKMTRKKLMDEVDAALNELVRFRALETLVMQELGFL</sequence>
<gene>
    <name evidence="1" type="ORF">V6N11_019394</name>
</gene>
<comment type="caution">
    <text evidence="1">The sequence shown here is derived from an EMBL/GenBank/DDBJ whole genome shotgun (WGS) entry which is preliminary data.</text>
</comment>
<name>A0ABR2R2A0_9ROSI</name>
<dbReference type="Proteomes" id="UP001396334">
    <property type="component" value="Unassembled WGS sequence"/>
</dbReference>
<evidence type="ECO:0000313" key="2">
    <source>
        <dbReference type="Proteomes" id="UP001396334"/>
    </source>
</evidence>
<organism evidence="1 2">
    <name type="scientific">Hibiscus sabdariffa</name>
    <name type="common">roselle</name>
    <dbReference type="NCBI Taxonomy" id="183260"/>
    <lineage>
        <taxon>Eukaryota</taxon>
        <taxon>Viridiplantae</taxon>
        <taxon>Streptophyta</taxon>
        <taxon>Embryophyta</taxon>
        <taxon>Tracheophyta</taxon>
        <taxon>Spermatophyta</taxon>
        <taxon>Magnoliopsida</taxon>
        <taxon>eudicotyledons</taxon>
        <taxon>Gunneridae</taxon>
        <taxon>Pentapetalae</taxon>
        <taxon>rosids</taxon>
        <taxon>malvids</taxon>
        <taxon>Malvales</taxon>
        <taxon>Malvaceae</taxon>
        <taxon>Malvoideae</taxon>
        <taxon>Hibiscus</taxon>
    </lineage>
</organism>
<reference evidence="1 2" key="1">
    <citation type="journal article" date="2024" name="G3 (Bethesda)">
        <title>Genome assembly of Hibiscus sabdariffa L. provides insights into metabolisms of medicinal natural products.</title>
        <authorList>
            <person name="Kim T."/>
        </authorList>
    </citation>
    <scope>NUCLEOTIDE SEQUENCE [LARGE SCALE GENOMIC DNA]</scope>
    <source>
        <strain evidence="1">TK-2024</strain>
        <tissue evidence="1">Old leaves</tissue>
    </source>
</reference>
<evidence type="ECO:0000313" key="1">
    <source>
        <dbReference type="EMBL" id="KAK9007066.1"/>
    </source>
</evidence>
<keyword evidence="2" id="KW-1185">Reference proteome</keyword>
<accession>A0ABR2R2A0</accession>